<dbReference type="AlphaFoldDB" id="W2KMG2"/>
<proteinExistence type="predicted"/>
<protein>
    <submittedName>
        <fullName evidence="2">Uncharacterized protein</fullName>
    </submittedName>
</protein>
<accession>W2KMG2</accession>
<feature type="region of interest" description="Disordered" evidence="1">
    <location>
        <begin position="24"/>
        <end position="45"/>
    </location>
</feature>
<reference evidence="2" key="1">
    <citation type="submission" date="2013-11" db="EMBL/GenBank/DDBJ databases">
        <title>The Genome Sequence of Phytophthora parasitica CHvinca01.</title>
        <authorList>
            <consortium name="The Broad Institute Genomics Platform"/>
            <person name="Russ C."/>
            <person name="Tyler B."/>
            <person name="Panabieres F."/>
            <person name="Shan W."/>
            <person name="Tripathy S."/>
            <person name="Grunwald N."/>
            <person name="Machado M."/>
            <person name="Johnson C.S."/>
            <person name="Arredondo F."/>
            <person name="Hong C."/>
            <person name="Coffey M."/>
            <person name="Young S.K."/>
            <person name="Zeng Q."/>
            <person name="Gargeya S."/>
            <person name="Fitzgerald M."/>
            <person name="Abouelleil A."/>
            <person name="Alvarado L."/>
            <person name="Chapman S.B."/>
            <person name="Gainer-Dewar J."/>
            <person name="Goldberg J."/>
            <person name="Griggs A."/>
            <person name="Gujja S."/>
            <person name="Hansen M."/>
            <person name="Howarth C."/>
            <person name="Imamovic A."/>
            <person name="Ireland A."/>
            <person name="Larimer J."/>
            <person name="McCowan C."/>
            <person name="Murphy C."/>
            <person name="Pearson M."/>
            <person name="Poon T.W."/>
            <person name="Priest M."/>
            <person name="Roberts A."/>
            <person name="Saif S."/>
            <person name="Shea T."/>
            <person name="Sykes S."/>
            <person name="Wortman J."/>
            <person name="Nusbaum C."/>
            <person name="Birren B."/>
        </authorList>
    </citation>
    <scope>NUCLEOTIDE SEQUENCE [LARGE SCALE GENOMIC DNA]</scope>
    <source>
        <strain evidence="2">CHvinca01</strain>
    </source>
</reference>
<organism evidence="2">
    <name type="scientific">Phytophthora nicotianae</name>
    <name type="common">Potato buckeye rot agent</name>
    <name type="synonym">Phytophthora parasitica</name>
    <dbReference type="NCBI Taxonomy" id="4792"/>
    <lineage>
        <taxon>Eukaryota</taxon>
        <taxon>Sar</taxon>
        <taxon>Stramenopiles</taxon>
        <taxon>Oomycota</taxon>
        <taxon>Peronosporomycetes</taxon>
        <taxon>Peronosporales</taxon>
        <taxon>Peronosporaceae</taxon>
        <taxon>Phytophthora</taxon>
    </lineage>
</organism>
<dbReference type="EMBL" id="KI681371">
    <property type="protein sequence ID" value="ETL86227.1"/>
    <property type="molecule type" value="Genomic_DNA"/>
</dbReference>
<evidence type="ECO:0000256" key="1">
    <source>
        <dbReference type="SAM" id="MobiDB-lite"/>
    </source>
</evidence>
<sequence>MDNRNLTRQRQNIVVLRLLITMKGSFSPSSHPTHRRADLTPEVLD</sequence>
<dbReference type="Proteomes" id="UP000054423">
    <property type="component" value="Unassembled WGS sequence"/>
</dbReference>
<name>W2KMG2_PHYNI</name>
<evidence type="ECO:0000313" key="2">
    <source>
        <dbReference type="EMBL" id="ETL86227.1"/>
    </source>
</evidence>
<gene>
    <name evidence="2" type="ORF">L917_14329</name>
</gene>